<dbReference type="FunFam" id="3.40.50.2000:FF:000009">
    <property type="entry name" value="Sterol 3-beta-glucosyltransferase UGT80A2"/>
    <property type="match status" value="1"/>
</dbReference>
<dbReference type="Proteomes" id="UP001194746">
    <property type="component" value="Unassembled WGS sequence"/>
</dbReference>
<sequence length="759" mass="82703">MAAWTADPTLFNVRSPSQYCDSSCCSRGDVQPFVALGQALQKHGHRVRLATHAAFGQFVKKAGLGFYTIGGDPAELMSYMVRNPGLIPSMKSLRAGDIQKKRASMAEILRGCWESCLEPDQDEKKPFVADAIIANPPSFAHVHCAQALGIPVHLMFTMPWTSTRAVHHPLANLKYSGNDPSLGNLISYHFVEWLTWQGLGDLINAWRKDSLNLDPIPVTEGPNLLETLNVPFTYYVCDFFFRDTVSYTPAADLESFLHAGTPPVYIGFGSIILEDVESTMSIILEAIERTGVRAIIAGGWSDLRGDGSPHVHYVRDCPHEWLFQHVAAVVHHGGAGTTACGLRNGKPTTIIPFFGDQPFWGNMVATTGAGPEPIPYKDLTAANLADAIAFCLTPHAAAVAQFIAESIHQEPGVDAAVKSFHAHLPKHRMACDILKGELAVWKITRYGRLIKLSAAAALILKREGHVQEKDVSPYQSKPFTISIRRWEPFTAISSASFSAITGMADATTGVFIEPYKEYKRLRSSGRQETSALVSSSPWTIPESSLVTQAVTSAAPASSSVIMPSTESKEPAYAKRMALASATSLGKFLGRSSRGAFVDLPLATVEGLRAVPGLYGEEVSMHAPVLDWRTGVHVGWSTFTHGMYEGFTDIFVHTYQGKKNQGALGVAKGLTKGLASLTLKTGAASIGLVAYPNQGIYRSLRTSIRKGHAKQIDEARWAESVWISSVEGRMQVDVAQICSLYEGLLASREKRHRRGHRLFS</sequence>
<evidence type="ECO:0000313" key="6">
    <source>
        <dbReference type="EMBL" id="KAF9883640.1"/>
    </source>
</evidence>
<comment type="subcellular location">
    <subcellularLocation>
        <location evidence="1">Endomembrane system</location>
        <topology evidence="1">Peripheral membrane protein</topology>
    </subcellularLocation>
</comment>
<dbReference type="AlphaFoldDB" id="A0AAD4CBY7"/>
<evidence type="ECO:0000259" key="4">
    <source>
        <dbReference type="Pfam" id="PF03033"/>
    </source>
</evidence>
<feature type="domain" description="Glycosyltransferase family 28 N-terminal" evidence="4">
    <location>
        <begin position="26"/>
        <end position="165"/>
    </location>
</feature>
<name>A0AAD4CBY7_ASPNN</name>
<dbReference type="PANTHER" id="PTHR48050:SF27">
    <property type="entry name" value="GLUCOSYLTRANSFERASE, PUTATIVE (AFU_ORTHOLOGUE AFUA_7G04880)-RELATED"/>
    <property type="match status" value="1"/>
</dbReference>
<feature type="domain" description="Erythromycin biosynthesis protein CIII-like C-terminal" evidence="5">
    <location>
        <begin position="311"/>
        <end position="411"/>
    </location>
</feature>
<accession>A0AAD4CBY7</accession>
<reference evidence="6" key="1">
    <citation type="journal article" date="2019" name="Beilstein J. Org. Chem.">
        <title>Nanangenines: drimane sesquiterpenoids as the dominant metabolite cohort of a novel Australian fungus, Aspergillus nanangensis.</title>
        <authorList>
            <person name="Lacey H.J."/>
            <person name="Gilchrist C.L.M."/>
            <person name="Crombie A."/>
            <person name="Kalaitzis J.A."/>
            <person name="Vuong D."/>
            <person name="Rutledge P.J."/>
            <person name="Turner P."/>
            <person name="Pitt J.I."/>
            <person name="Lacey E."/>
            <person name="Chooi Y.H."/>
            <person name="Piggott A.M."/>
        </authorList>
    </citation>
    <scope>NUCLEOTIDE SEQUENCE</scope>
    <source>
        <strain evidence="6">MST-FP2251</strain>
    </source>
</reference>
<gene>
    <name evidence="6" type="primary">UGT-28</name>
    <name evidence="6" type="ORF">FE257_003112</name>
</gene>
<proteinExistence type="predicted"/>
<dbReference type="GO" id="GO:0005975">
    <property type="term" value="P:carbohydrate metabolic process"/>
    <property type="evidence" value="ECO:0007669"/>
    <property type="project" value="InterPro"/>
</dbReference>
<dbReference type="PANTHER" id="PTHR48050">
    <property type="entry name" value="STEROL 3-BETA-GLUCOSYLTRANSFERASE"/>
    <property type="match status" value="1"/>
</dbReference>
<dbReference type="GO" id="GO:0016906">
    <property type="term" value="F:sterol 3-beta-glucosyltransferase activity"/>
    <property type="evidence" value="ECO:0007669"/>
    <property type="project" value="UniProtKB-ARBA"/>
</dbReference>
<keyword evidence="7" id="KW-1185">Reference proteome</keyword>
<protein>
    <submittedName>
        <fullName evidence="6">UDP-Glycosyltransferase</fullName>
    </submittedName>
</protein>
<evidence type="ECO:0000256" key="3">
    <source>
        <dbReference type="ARBA" id="ARBA00023098"/>
    </source>
</evidence>
<dbReference type="SUPFAM" id="SSF53756">
    <property type="entry name" value="UDP-Glycosyltransferase/glycogen phosphorylase"/>
    <property type="match status" value="1"/>
</dbReference>
<keyword evidence="3" id="KW-0443">Lipid metabolism</keyword>
<dbReference type="EMBL" id="VCAU01000155">
    <property type="protein sequence ID" value="KAF9883640.1"/>
    <property type="molecule type" value="Genomic_DNA"/>
</dbReference>
<dbReference type="InterPro" id="IPR050426">
    <property type="entry name" value="Glycosyltransferase_28"/>
</dbReference>
<reference evidence="6" key="2">
    <citation type="submission" date="2020-02" db="EMBL/GenBank/DDBJ databases">
        <authorList>
            <person name="Gilchrist C.L.M."/>
            <person name="Chooi Y.-H."/>
        </authorList>
    </citation>
    <scope>NUCLEOTIDE SEQUENCE</scope>
    <source>
        <strain evidence="6">MST-FP2251</strain>
    </source>
</reference>
<comment type="caution">
    <text evidence="6">The sequence shown here is derived from an EMBL/GenBank/DDBJ whole genome shotgun (WGS) entry which is preliminary data.</text>
</comment>
<dbReference type="Pfam" id="PF06722">
    <property type="entry name" value="EryCIII-like_C"/>
    <property type="match status" value="1"/>
</dbReference>
<dbReference type="InterPro" id="IPR002213">
    <property type="entry name" value="UDP_glucos_trans"/>
</dbReference>
<dbReference type="InterPro" id="IPR004276">
    <property type="entry name" value="GlycoTrans_28_N"/>
</dbReference>
<keyword evidence="2" id="KW-0808">Transferase</keyword>
<evidence type="ECO:0000313" key="7">
    <source>
        <dbReference type="Proteomes" id="UP001194746"/>
    </source>
</evidence>
<evidence type="ECO:0000256" key="2">
    <source>
        <dbReference type="ARBA" id="ARBA00022679"/>
    </source>
</evidence>
<dbReference type="GO" id="GO:0006629">
    <property type="term" value="P:lipid metabolic process"/>
    <property type="evidence" value="ECO:0007669"/>
    <property type="project" value="UniProtKB-KW"/>
</dbReference>
<dbReference type="Gene3D" id="3.40.50.2000">
    <property type="entry name" value="Glycogen Phosphorylase B"/>
    <property type="match status" value="2"/>
</dbReference>
<evidence type="ECO:0000256" key="1">
    <source>
        <dbReference type="ARBA" id="ARBA00004184"/>
    </source>
</evidence>
<dbReference type="GO" id="GO:0012505">
    <property type="term" value="C:endomembrane system"/>
    <property type="evidence" value="ECO:0007669"/>
    <property type="project" value="UniProtKB-SubCell"/>
</dbReference>
<dbReference type="Pfam" id="PF03033">
    <property type="entry name" value="Glyco_transf_28"/>
    <property type="match status" value="1"/>
</dbReference>
<organism evidence="6 7">
    <name type="scientific">Aspergillus nanangensis</name>
    <dbReference type="NCBI Taxonomy" id="2582783"/>
    <lineage>
        <taxon>Eukaryota</taxon>
        <taxon>Fungi</taxon>
        <taxon>Dikarya</taxon>
        <taxon>Ascomycota</taxon>
        <taxon>Pezizomycotina</taxon>
        <taxon>Eurotiomycetes</taxon>
        <taxon>Eurotiomycetidae</taxon>
        <taxon>Eurotiales</taxon>
        <taxon>Aspergillaceae</taxon>
        <taxon>Aspergillus</taxon>
        <taxon>Aspergillus subgen. Circumdati</taxon>
    </lineage>
</organism>
<evidence type="ECO:0000259" key="5">
    <source>
        <dbReference type="Pfam" id="PF06722"/>
    </source>
</evidence>
<dbReference type="CDD" id="cd03784">
    <property type="entry name" value="GT1_Gtf-like"/>
    <property type="match status" value="1"/>
</dbReference>
<dbReference type="InterPro" id="IPR010610">
    <property type="entry name" value="EryCIII-like_C"/>
</dbReference>